<dbReference type="AlphaFoldDB" id="A0AAD9P287"/>
<keyword evidence="4 5" id="KW-1015">Disulfide bond</keyword>
<feature type="domain" description="Ricin B lectin" evidence="6">
    <location>
        <begin position="226"/>
        <end position="347"/>
    </location>
</feature>
<evidence type="ECO:0000313" key="7">
    <source>
        <dbReference type="EMBL" id="KAK2186805.1"/>
    </source>
</evidence>
<dbReference type="Gene3D" id="3.90.550.10">
    <property type="entry name" value="Spore Coat Polysaccharide Biosynthesis Protein SpsA, Chain A"/>
    <property type="match status" value="1"/>
</dbReference>
<keyword evidence="5" id="KW-0464">Manganese</keyword>
<dbReference type="InterPro" id="IPR001173">
    <property type="entry name" value="Glyco_trans_2-like"/>
</dbReference>
<evidence type="ECO:0000256" key="2">
    <source>
        <dbReference type="ARBA" id="ARBA00022734"/>
    </source>
</evidence>
<keyword evidence="2 5" id="KW-0430">Lectin</keyword>
<dbReference type="InterPro" id="IPR035992">
    <property type="entry name" value="Ricin_B-like_lectins"/>
</dbReference>
<evidence type="ECO:0000256" key="5">
    <source>
        <dbReference type="RuleBase" id="RU361242"/>
    </source>
</evidence>
<evidence type="ECO:0000256" key="4">
    <source>
        <dbReference type="ARBA" id="ARBA00023157"/>
    </source>
</evidence>
<dbReference type="PROSITE" id="PS50231">
    <property type="entry name" value="RICIN_B_LECTIN"/>
    <property type="match status" value="1"/>
</dbReference>
<comment type="similarity">
    <text evidence="5">Belongs to the glycosyltransferase 2 family. GalNAc-T subfamily.</text>
</comment>
<dbReference type="SUPFAM" id="SSF50370">
    <property type="entry name" value="Ricin B-like lectins"/>
    <property type="match status" value="1"/>
</dbReference>
<dbReference type="GO" id="GO:0004653">
    <property type="term" value="F:polypeptide N-acetylgalactosaminyltransferase activity"/>
    <property type="evidence" value="ECO:0007669"/>
    <property type="project" value="TreeGrafter"/>
</dbReference>
<sequence>MLTFLDSHCECNEGWLEPLLERVVEDRTRVVSPIIDVLNMDNFHYAGASANLRGGFDWNLVFKWDYMTMAEIDKRRSNPIAPIRTPMIAGGLFLVEKKRFEEIGKYDISMNVWGGENLEISFRVWQCHGSLEIIPCSRVGHVFRRQHPYTFPGGSGMVFARNTRRAAEVWMDDYKSFYFAAVPSSKHVAYGDIRSRLLLREKLKCRPFEWYLQNVYPQLKIPTKVASKHGSIHQNDQCIDTLGHFEDGTIGLFTCHHSGGNQEWELTKDYLVKHSGWCLTLTAASSHYPVILKICDSSEEKQHWWLDGSLLHHKHHNFCLDSWQHHKHGLTVDQCDKSSDTQRWHFTLTAAT</sequence>
<dbReference type="GO" id="GO:0000139">
    <property type="term" value="C:Golgi membrane"/>
    <property type="evidence" value="ECO:0007669"/>
    <property type="project" value="UniProtKB-SubCell"/>
</dbReference>
<gene>
    <name evidence="7" type="ORF">NP493_188g02058</name>
</gene>
<name>A0AAD9P287_RIDPI</name>
<dbReference type="PANTHER" id="PTHR11675:SF119">
    <property type="entry name" value="POLYPEPTIDE N-ACETYLGALACTOSAMINYLTRANSFERASE 2"/>
    <property type="match status" value="1"/>
</dbReference>
<dbReference type="EC" id="2.4.1.-" evidence="5"/>
<organism evidence="7 8">
    <name type="scientific">Ridgeia piscesae</name>
    <name type="common">Tubeworm</name>
    <dbReference type="NCBI Taxonomy" id="27915"/>
    <lineage>
        <taxon>Eukaryota</taxon>
        <taxon>Metazoa</taxon>
        <taxon>Spiralia</taxon>
        <taxon>Lophotrochozoa</taxon>
        <taxon>Annelida</taxon>
        <taxon>Polychaeta</taxon>
        <taxon>Sedentaria</taxon>
        <taxon>Canalipalpata</taxon>
        <taxon>Sabellida</taxon>
        <taxon>Siboglinidae</taxon>
        <taxon>Ridgeia</taxon>
    </lineage>
</organism>
<evidence type="ECO:0000313" key="8">
    <source>
        <dbReference type="Proteomes" id="UP001209878"/>
    </source>
</evidence>
<comment type="subcellular location">
    <subcellularLocation>
        <location evidence="1 5">Golgi apparatus membrane</location>
        <topology evidence="1 5">Single-pass type II membrane protein</topology>
    </subcellularLocation>
</comment>
<keyword evidence="3 5" id="KW-0333">Golgi apparatus</keyword>
<proteinExistence type="inferred from homology"/>
<comment type="cofactor">
    <cofactor evidence="5">
        <name>Mn(2+)</name>
        <dbReference type="ChEBI" id="CHEBI:29035"/>
    </cofactor>
</comment>
<protein>
    <recommendedName>
        <fullName evidence="5">Polypeptide N-acetylgalactosaminyltransferase</fullName>
        <ecNumber evidence="5">2.4.1.-</ecNumber>
    </recommendedName>
    <alternativeName>
        <fullName evidence="5">Protein-UDP acetylgalactosaminyltransferase</fullName>
    </alternativeName>
</protein>
<dbReference type="CDD" id="cd23434">
    <property type="entry name" value="beta-trefoil_Ricin_GALNT2"/>
    <property type="match status" value="1"/>
</dbReference>
<keyword evidence="5" id="KW-0328">Glycosyltransferase</keyword>
<dbReference type="InterPro" id="IPR000772">
    <property type="entry name" value="Ricin_B_lectin"/>
</dbReference>
<evidence type="ECO:0000256" key="1">
    <source>
        <dbReference type="ARBA" id="ARBA00004323"/>
    </source>
</evidence>
<accession>A0AAD9P287</accession>
<comment type="pathway">
    <text evidence="5">Protein modification; protein glycosylation.</text>
</comment>
<comment type="caution">
    <text evidence="7">The sequence shown here is derived from an EMBL/GenBank/DDBJ whole genome shotgun (WGS) entry which is preliminary data.</text>
</comment>
<dbReference type="Proteomes" id="UP001209878">
    <property type="component" value="Unassembled WGS sequence"/>
</dbReference>
<reference evidence="7" key="1">
    <citation type="journal article" date="2023" name="Mol. Biol. Evol.">
        <title>Third-Generation Sequencing Reveals the Adaptive Role of the Epigenome in Three Deep-Sea Polychaetes.</title>
        <authorList>
            <person name="Perez M."/>
            <person name="Aroh O."/>
            <person name="Sun Y."/>
            <person name="Lan Y."/>
            <person name="Juniper S.K."/>
            <person name="Young C.R."/>
            <person name="Angers B."/>
            <person name="Qian P.Y."/>
        </authorList>
    </citation>
    <scope>NUCLEOTIDE SEQUENCE</scope>
    <source>
        <strain evidence="7">R07B-5</strain>
    </source>
</reference>
<dbReference type="PANTHER" id="PTHR11675">
    <property type="entry name" value="N-ACETYLGALACTOSAMINYLTRANSFERASE"/>
    <property type="match status" value="1"/>
</dbReference>
<keyword evidence="5" id="KW-0808">Transferase</keyword>
<dbReference type="Gene3D" id="2.80.10.50">
    <property type="match status" value="1"/>
</dbReference>
<dbReference type="GO" id="GO:0030246">
    <property type="term" value="F:carbohydrate binding"/>
    <property type="evidence" value="ECO:0007669"/>
    <property type="project" value="UniProtKB-KW"/>
</dbReference>
<dbReference type="InterPro" id="IPR029044">
    <property type="entry name" value="Nucleotide-diphossugar_trans"/>
</dbReference>
<evidence type="ECO:0000256" key="3">
    <source>
        <dbReference type="ARBA" id="ARBA00023034"/>
    </source>
</evidence>
<dbReference type="Pfam" id="PF00535">
    <property type="entry name" value="Glycos_transf_2"/>
    <property type="match status" value="1"/>
</dbReference>
<dbReference type="GO" id="GO:0006493">
    <property type="term" value="P:protein O-linked glycosylation"/>
    <property type="evidence" value="ECO:0007669"/>
    <property type="project" value="TreeGrafter"/>
</dbReference>
<dbReference type="SUPFAM" id="SSF53448">
    <property type="entry name" value="Nucleotide-diphospho-sugar transferases"/>
    <property type="match status" value="1"/>
</dbReference>
<dbReference type="EMBL" id="JAODUO010000188">
    <property type="protein sequence ID" value="KAK2186805.1"/>
    <property type="molecule type" value="Genomic_DNA"/>
</dbReference>
<keyword evidence="8" id="KW-1185">Reference proteome</keyword>
<evidence type="ECO:0000259" key="6">
    <source>
        <dbReference type="SMART" id="SM00458"/>
    </source>
</evidence>
<dbReference type="Pfam" id="PF00652">
    <property type="entry name" value="Ricin_B_lectin"/>
    <property type="match status" value="1"/>
</dbReference>
<dbReference type="SMART" id="SM00458">
    <property type="entry name" value="RICIN"/>
    <property type="match status" value="1"/>
</dbReference>